<evidence type="ECO:0000313" key="1">
    <source>
        <dbReference type="EMBL" id="TMJ12872.1"/>
    </source>
</evidence>
<name>A0A537LY12_9BACT</name>
<protein>
    <submittedName>
        <fullName evidence="1">Uncharacterized protein</fullName>
    </submittedName>
</protein>
<dbReference type="Proteomes" id="UP000320393">
    <property type="component" value="Unassembled WGS sequence"/>
</dbReference>
<evidence type="ECO:0000313" key="2">
    <source>
        <dbReference type="Proteomes" id="UP000320393"/>
    </source>
</evidence>
<organism evidence="1 2">
    <name type="scientific">Candidatus Segetimicrobium genomatis</name>
    <dbReference type="NCBI Taxonomy" id="2569760"/>
    <lineage>
        <taxon>Bacteria</taxon>
        <taxon>Bacillati</taxon>
        <taxon>Candidatus Sysuimicrobiota</taxon>
        <taxon>Candidatus Sysuimicrobiia</taxon>
        <taxon>Candidatus Sysuimicrobiales</taxon>
        <taxon>Candidatus Segetimicrobiaceae</taxon>
        <taxon>Candidatus Segetimicrobium</taxon>
    </lineage>
</organism>
<comment type="caution">
    <text evidence="1">The sequence shown here is derived from an EMBL/GenBank/DDBJ whole genome shotgun (WGS) entry which is preliminary data.</text>
</comment>
<reference evidence="1 2" key="1">
    <citation type="journal article" date="2019" name="Nat. Microbiol.">
        <title>Mediterranean grassland soil C-N compound turnover is dependent on rainfall and depth, and is mediated by genomically divergent microorganisms.</title>
        <authorList>
            <person name="Diamond S."/>
            <person name="Andeer P.F."/>
            <person name="Li Z."/>
            <person name="Crits-Christoph A."/>
            <person name="Burstein D."/>
            <person name="Anantharaman K."/>
            <person name="Lane K.R."/>
            <person name="Thomas B.C."/>
            <person name="Pan C."/>
            <person name="Northen T.R."/>
            <person name="Banfield J.F."/>
        </authorList>
    </citation>
    <scope>NUCLEOTIDE SEQUENCE [LARGE SCALE GENOMIC DNA]</scope>
    <source>
        <strain evidence="1">NP_5</strain>
    </source>
</reference>
<dbReference type="EMBL" id="VBAM01000173">
    <property type="protein sequence ID" value="TMJ12872.1"/>
    <property type="molecule type" value="Genomic_DNA"/>
</dbReference>
<proteinExistence type="predicted"/>
<feature type="non-terminal residue" evidence="1">
    <location>
        <position position="70"/>
    </location>
</feature>
<accession>A0A537LY12</accession>
<gene>
    <name evidence="1" type="ORF">E6H02_05580</name>
</gene>
<dbReference type="AlphaFoldDB" id="A0A537LY12"/>
<sequence length="70" mass="8158">MMEISLSRQQFEALLRVVYLGDWMVNAIRVAGSYIPEFEDLEQFLLSLGHRSGFDDVVEFEPVLSQFFLK</sequence>